<evidence type="ECO:0000313" key="2">
    <source>
        <dbReference type="EMBL" id="SON52667.1"/>
    </source>
</evidence>
<evidence type="ECO:0000313" key="3">
    <source>
        <dbReference type="Proteomes" id="UP000235828"/>
    </source>
</evidence>
<keyword evidence="3" id="KW-1185">Reference proteome</keyword>
<reference evidence="2 3" key="1">
    <citation type="submission" date="2017-10" db="EMBL/GenBank/DDBJ databases">
        <authorList>
            <person name="Banno H."/>
            <person name="Chua N.-H."/>
        </authorList>
    </citation>
    <scope>NUCLEOTIDE SEQUENCE [LARGE SCALE GENOMIC DNA]</scope>
    <source>
        <strain evidence="2">Vibrio tapetis CECT4600</strain>
    </source>
</reference>
<feature type="chain" id="PRO_5014770309" evidence="1">
    <location>
        <begin position="23"/>
        <end position="259"/>
    </location>
</feature>
<keyword evidence="1" id="KW-0732">Signal</keyword>
<organism evidence="2 3">
    <name type="scientific">Vibrio tapetis subsp. tapetis</name>
    <dbReference type="NCBI Taxonomy" id="1671868"/>
    <lineage>
        <taxon>Bacteria</taxon>
        <taxon>Pseudomonadati</taxon>
        <taxon>Pseudomonadota</taxon>
        <taxon>Gammaproteobacteria</taxon>
        <taxon>Vibrionales</taxon>
        <taxon>Vibrionaceae</taxon>
        <taxon>Vibrio</taxon>
    </lineage>
</organism>
<sequence>MISKKSCTLSVLALSVSGALYANETPPNPEWSERSPIVFWGDRANEDWTYVDGLTESEKSFSEKLKRIDFGESGDWKVSFGGNFKASLDNRWNHMYDSSDRKKNEVRTRLYLSSDVTYQDWMRVFGEIRTNYTNLESPGPVDDGGTDVHQLFAEFKLLDDGEQFLSTRLGRQEIYLNDWQMMNREPTPVQSSWNAASFKYQVSGINFDAYYGEEVFPTRTDAGWGGNWDDKVNGNKSVGWFVCKLENRFWFYAKLFNEQ</sequence>
<dbReference type="KEGG" id="vta:B1056"/>
<dbReference type="AlphaFoldDB" id="A0A2N8ZLA3"/>
<protein>
    <submittedName>
        <fullName evidence="2">Uncharacterized protein</fullName>
    </submittedName>
</protein>
<gene>
    <name evidence="2" type="ORF">VTAP4600_B1056</name>
</gene>
<proteinExistence type="predicted"/>
<feature type="signal peptide" evidence="1">
    <location>
        <begin position="1"/>
        <end position="22"/>
    </location>
</feature>
<dbReference type="EMBL" id="LT960612">
    <property type="protein sequence ID" value="SON52667.1"/>
    <property type="molecule type" value="Genomic_DNA"/>
</dbReference>
<accession>A0A2N8ZLA3</accession>
<evidence type="ECO:0000256" key="1">
    <source>
        <dbReference type="SAM" id="SignalP"/>
    </source>
</evidence>
<name>A0A2N8ZLA3_9VIBR</name>
<dbReference type="Proteomes" id="UP000235828">
    <property type="component" value="Chromosome B"/>
</dbReference>